<feature type="signal peptide" evidence="4">
    <location>
        <begin position="1"/>
        <end position="20"/>
    </location>
</feature>
<evidence type="ECO:0008006" key="7">
    <source>
        <dbReference type="Google" id="ProtNLM"/>
    </source>
</evidence>
<evidence type="ECO:0000313" key="5">
    <source>
        <dbReference type="EMBL" id="KAK9926147.1"/>
    </source>
</evidence>
<keyword evidence="2" id="KW-0677">Repeat</keyword>
<gene>
    <name evidence="5" type="ORF">M0R45_023392</name>
</gene>
<feature type="repeat" description="PPR" evidence="3">
    <location>
        <begin position="317"/>
        <end position="351"/>
    </location>
</feature>
<dbReference type="Pfam" id="PF13812">
    <property type="entry name" value="PPR_3"/>
    <property type="match status" value="1"/>
</dbReference>
<sequence>MRPLQPLLLRRLLLCHLSTSSSPTLQTHIPFPSKKPTQFHNFQSPITTASSPHSLSPSNFSLSKSFSSISTRPAQLAQSLSSELLRDPNSDAPSVARRLQLSFSRITPTPSLVQSVLSLSPDAGRRSILGFNQWLILNPNFDHTDETLSFFVEYFGTRRDFKGTHDVILSGRSVAGPKTASSNFDGMVRAGRFSLAVSFFDKMDKDYGLKRDKATVKLIVEKVCENAFAAEKMVKRLANEVPKNVETWNVLISSLCKIRKTQEALNLFHRMDGGGELGRAPNVTTFVVLIRSLYRAARIEEGDAMIERMKLAGIKVDNKAYYRILKTLCSIGKFDHAVSLVQKMKEDGCEPGVKIYLLMMDKLSGDYRVDKAIALTNPGQLKLRPRLHKLHEPFKKKQKPVKQKETINEKVKRKRRRIKQVRWLFVEKPITGLHRPF</sequence>
<protein>
    <recommendedName>
        <fullName evidence="7">Pentatricopeptide repeat-containing protein</fullName>
    </recommendedName>
</protein>
<keyword evidence="4" id="KW-0732">Signal</keyword>
<evidence type="ECO:0000256" key="4">
    <source>
        <dbReference type="SAM" id="SignalP"/>
    </source>
</evidence>
<dbReference type="Gene3D" id="1.25.40.10">
    <property type="entry name" value="Tetratricopeptide repeat domain"/>
    <property type="match status" value="2"/>
</dbReference>
<dbReference type="InterPro" id="IPR002885">
    <property type="entry name" value="PPR_rpt"/>
</dbReference>
<dbReference type="InterPro" id="IPR011990">
    <property type="entry name" value="TPR-like_helical_dom_sf"/>
</dbReference>
<organism evidence="5 6">
    <name type="scientific">Rubus argutus</name>
    <name type="common">Southern blackberry</name>
    <dbReference type="NCBI Taxonomy" id="59490"/>
    <lineage>
        <taxon>Eukaryota</taxon>
        <taxon>Viridiplantae</taxon>
        <taxon>Streptophyta</taxon>
        <taxon>Embryophyta</taxon>
        <taxon>Tracheophyta</taxon>
        <taxon>Spermatophyta</taxon>
        <taxon>Magnoliopsida</taxon>
        <taxon>eudicotyledons</taxon>
        <taxon>Gunneridae</taxon>
        <taxon>Pentapetalae</taxon>
        <taxon>rosids</taxon>
        <taxon>fabids</taxon>
        <taxon>Rosales</taxon>
        <taxon>Rosaceae</taxon>
        <taxon>Rosoideae</taxon>
        <taxon>Rosoideae incertae sedis</taxon>
        <taxon>Rubus</taxon>
    </lineage>
</organism>
<dbReference type="InterPro" id="IPR051240">
    <property type="entry name" value="Mito_RNA-Proc/Resp"/>
</dbReference>
<accession>A0AAW1WS41</accession>
<comment type="caution">
    <text evidence="5">The sequence shown here is derived from an EMBL/GenBank/DDBJ whole genome shotgun (WGS) entry which is preliminary data.</text>
</comment>
<dbReference type="GO" id="GO:0003729">
    <property type="term" value="F:mRNA binding"/>
    <property type="evidence" value="ECO:0007669"/>
    <property type="project" value="TreeGrafter"/>
</dbReference>
<dbReference type="Pfam" id="PF01535">
    <property type="entry name" value="PPR"/>
    <property type="match status" value="1"/>
</dbReference>
<name>A0AAW1WS41_RUBAR</name>
<dbReference type="PANTHER" id="PTHR47933:SF26">
    <property type="entry name" value="OS03G0746400 PROTEIN"/>
    <property type="match status" value="1"/>
</dbReference>
<reference evidence="5 6" key="1">
    <citation type="journal article" date="2023" name="G3 (Bethesda)">
        <title>A chromosome-length genome assembly and annotation of blackberry (Rubus argutus, cv. 'Hillquist').</title>
        <authorList>
            <person name="Bruna T."/>
            <person name="Aryal R."/>
            <person name="Dudchenko O."/>
            <person name="Sargent D.J."/>
            <person name="Mead D."/>
            <person name="Buti M."/>
            <person name="Cavallini A."/>
            <person name="Hytonen T."/>
            <person name="Andres J."/>
            <person name="Pham M."/>
            <person name="Weisz D."/>
            <person name="Mascagni F."/>
            <person name="Usai G."/>
            <person name="Natali L."/>
            <person name="Bassil N."/>
            <person name="Fernandez G.E."/>
            <person name="Lomsadze A."/>
            <person name="Armour M."/>
            <person name="Olukolu B."/>
            <person name="Poorten T."/>
            <person name="Britton C."/>
            <person name="Davik J."/>
            <person name="Ashrafi H."/>
            <person name="Aiden E.L."/>
            <person name="Borodovsky M."/>
            <person name="Worthington M."/>
        </authorList>
    </citation>
    <scope>NUCLEOTIDE SEQUENCE [LARGE SCALE GENOMIC DNA]</scope>
    <source>
        <strain evidence="5">PI 553951</strain>
    </source>
</reference>
<feature type="repeat" description="PPR" evidence="3">
    <location>
        <begin position="244"/>
        <end position="278"/>
    </location>
</feature>
<evidence type="ECO:0000256" key="1">
    <source>
        <dbReference type="ARBA" id="ARBA00007626"/>
    </source>
</evidence>
<dbReference type="AlphaFoldDB" id="A0AAW1WS41"/>
<dbReference type="Proteomes" id="UP001457282">
    <property type="component" value="Unassembled WGS sequence"/>
</dbReference>
<dbReference type="NCBIfam" id="TIGR00756">
    <property type="entry name" value="PPR"/>
    <property type="match status" value="2"/>
</dbReference>
<comment type="similarity">
    <text evidence="1">Belongs to the PPR family. P subfamily.</text>
</comment>
<feature type="chain" id="PRO_5043374057" description="Pentatricopeptide repeat-containing protein" evidence="4">
    <location>
        <begin position="21"/>
        <end position="437"/>
    </location>
</feature>
<dbReference type="PROSITE" id="PS51375">
    <property type="entry name" value="PPR"/>
    <property type="match status" value="3"/>
</dbReference>
<evidence type="ECO:0000256" key="3">
    <source>
        <dbReference type="PROSITE-ProRule" id="PRU00708"/>
    </source>
</evidence>
<evidence type="ECO:0000256" key="2">
    <source>
        <dbReference type="ARBA" id="ARBA00022737"/>
    </source>
</evidence>
<dbReference type="Pfam" id="PF13041">
    <property type="entry name" value="PPR_2"/>
    <property type="match status" value="1"/>
</dbReference>
<dbReference type="EMBL" id="JBEDUW010000005">
    <property type="protein sequence ID" value="KAK9926147.1"/>
    <property type="molecule type" value="Genomic_DNA"/>
</dbReference>
<evidence type="ECO:0000313" key="6">
    <source>
        <dbReference type="Proteomes" id="UP001457282"/>
    </source>
</evidence>
<feature type="repeat" description="PPR" evidence="3">
    <location>
        <begin position="282"/>
        <end position="316"/>
    </location>
</feature>
<keyword evidence="6" id="KW-1185">Reference proteome</keyword>
<proteinExistence type="inferred from homology"/>
<dbReference type="PANTHER" id="PTHR47933">
    <property type="entry name" value="PENTATRICOPEPTIDE REPEAT-CONTAINING PROTEIN 1, MITOCHONDRIAL"/>
    <property type="match status" value="1"/>
</dbReference>